<dbReference type="AlphaFoldDB" id="A0A4Z1IBM9"/>
<proteinExistence type="predicted"/>
<evidence type="ECO:0000313" key="2">
    <source>
        <dbReference type="EMBL" id="TGO58898.1"/>
    </source>
</evidence>
<reference evidence="2 3" key="1">
    <citation type="submission" date="2017-12" db="EMBL/GenBank/DDBJ databases">
        <title>Comparative genomics of Botrytis spp.</title>
        <authorList>
            <person name="Valero-Jimenez C.A."/>
            <person name="Tapia P."/>
            <person name="Veloso J."/>
            <person name="Silva-Moreno E."/>
            <person name="Staats M."/>
            <person name="Valdes J.H."/>
            <person name="Van Kan J.A.L."/>
        </authorList>
    </citation>
    <scope>NUCLEOTIDE SEQUENCE [LARGE SCALE GENOMIC DNA]</scope>
    <source>
        <strain evidence="2 3">MUCL11595</strain>
    </source>
</reference>
<comment type="caution">
    <text evidence="2">The sequence shown here is derived from an EMBL/GenBank/DDBJ whole genome shotgun (WGS) entry which is preliminary data.</text>
</comment>
<name>A0A4Z1IBM9_9HELO</name>
<protein>
    <submittedName>
        <fullName evidence="2">Uncharacterized protein</fullName>
    </submittedName>
</protein>
<feature type="region of interest" description="Disordered" evidence="1">
    <location>
        <begin position="233"/>
        <end position="316"/>
    </location>
</feature>
<keyword evidence="3" id="KW-1185">Reference proteome</keyword>
<evidence type="ECO:0000256" key="1">
    <source>
        <dbReference type="SAM" id="MobiDB-lite"/>
    </source>
</evidence>
<dbReference type="Proteomes" id="UP000297527">
    <property type="component" value="Unassembled WGS sequence"/>
</dbReference>
<dbReference type="OrthoDB" id="3540924at2759"/>
<sequence length="334" mass="37540">MDVQIYLKVLCDKGTRPPFNYSERYIRNTFFIYIEEGNRLEGASLEQEAEAVSLWTWEDLFGKEPYPEPIWLAKRGRRSSGPKPEKKTDMPSAVAVPRNTSFMSRVEFLETEMGVWHYLGLVGMGVLLGGLLGSSRVRDFVDHHDRIELSMFKNIPDAERYWMAERWTWETLFADELVEFPGEKPKWKRVTNYLKHKSPAAAETPKKTLKSKPNLGKTSEVKASVPKRIICVDASPEVSSGKQAPKPATRPPPTSPTSSPSERESNKRQKLTGNSEVANEKDSKLPGGLSITASPLADVNRQRKAPAPKTNKISVTDAQDARCTSDLWGTISKM</sequence>
<gene>
    <name evidence="2" type="ORF">BCON_0050g00300</name>
</gene>
<evidence type="ECO:0000313" key="3">
    <source>
        <dbReference type="Proteomes" id="UP000297527"/>
    </source>
</evidence>
<feature type="region of interest" description="Disordered" evidence="1">
    <location>
        <begin position="198"/>
        <end position="221"/>
    </location>
</feature>
<dbReference type="EMBL" id="PQXN01000050">
    <property type="protein sequence ID" value="TGO58898.1"/>
    <property type="molecule type" value="Genomic_DNA"/>
</dbReference>
<organism evidence="2 3">
    <name type="scientific">Botryotinia convoluta</name>
    <dbReference type="NCBI Taxonomy" id="54673"/>
    <lineage>
        <taxon>Eukaryota</taxon>
        <taxon>Fungi</taxon>
        <taxon>Dikarya</taxon>
        <taxon>Ascomycota</taxon>
        <taxon>Pezizomycotina</taxon>
        <taxon>Leotiomycetes</taxon>
        <taxon>Helotiales</taxon>
        <taxon>Sclerotiniaceae</taxon>
        <taxon>Botryotinia</taxon>
    </lineage>
</organism>
<accession>A0A4Z1IBM9</accession>